<dbReference type="PANTHER" id="PTHR11786">
    <property type="entry name" value="N-HYDROXYARYLAMINE O-ACETYLTRANSFERASE"/>
    <property type="match status" value="1"/>
</dbReference>
<evidence type="ECO:0000256" key="2">
    <source>
        <dbReference type="RuleBase" id="RU003452"/>
    </source>
</evidence>
<dbReference type="PRINTS" id="PR01543">
    <property type="entry name" value="ANATRNSFRASE"/>
</dbReference>
<sequence length="274" mass="30635">MTDTQWDSERLDLASYLARLGIDEPTEPNASALRALHRAHVAAIPFENVEIALGRPISVDLDDIQDKLVHRRRGGYCMEHTPLFAAVLERLGYSVTGLGGRVLMGTNKIRPATHALLRVDLEDGPWLADVGFGGQGLLEPIPIVDGTEVDQGGWVFRLDTDEAGTWMFRTRHPEGGFNLYSFTLEPRYLVDYVVANHYTSTHPRSPFVNRLMAQRTEPGVRHRLMGTEFATVRTKSNNQTRTLPAEELPDTLRKVFGIALDPTDEQALVEQYSA</sequence>
<dbReference type="Pfam" id="PF00797">
    <property type="entry name" value="Acetyltransf_2"/>
    <property type="match status" value="1"/>
</dbReference>
<dbReference type="Gene3D" id="2.40.128.150">
    <property type="entry name" value="Cysteine proteinases"/>
    <property type="match status" value="1"/>
</dbReference>
<reference evidence="3" key="2">
    <citation type="submission" date="2020-09" db="EMBL/GenBank/DDBJ databases">
        <authorList>
            <person name="Sun Q."/>
            <person name="Zhou Y."/>
        </authorList>
    </citation>
    <scope>NUCLEOTIDE SEQUENCE</scope>
    <source>
        <strain evidence="3">CGMCC 4.5737</strain>
    </source>
</reference>
<dbReference type="AlphaFoldDB" id="A0A8J3CEC0"/>
<evidence type="ECO:0000256" key="1">
    <source>
        <dbReference type="ARBA" id="ARBA00006547"/>
    </source>
</evidence>
<gene>
    <name evidence="3" type="primary">nat</name>
    <name evidence="3" type="ORF">GCM10012275_36310</name>
</gene>
<dbReference type="GO" id="GO:0016407">
    <property type="term" value="F:acetyltransferase activity"/>
    <property type="evidence" value="ECO:0007669"/>
    <property type="project" value="InterPro"/>
</dbReference>
<dbReference type="InterPro" id="IPR038765">
    <property type="entry name" value="Papain-like_cys_pep_sf"/>
</dbReference>
<organism evidence="3 4">
    <name type="scientific">Longimycelium tulufanense</name>
    <dbReference type="NCBI Taxonomy" id="907463"/>
    <lineage>
        <taxon>Bacteria</taxon>
        <taxon>Bacillati</taxon>
        <taxon>Actinomycetota</taxon>
        <taxon>Actinomycetes</taxon>
        <taxon>Pseudonocardiales</taxon>
        <taxon>Pseudonocardiaceae</taxon>
        <taxon>Longimycelium</taxon>
    </lineage>
</organism>
<proteinExistence type="inferred from homology"/>
<keyword evidence="4" id="KW-1185">Reference proteome</keyword>
<evidence type="ECO:0000313" key="4">
    <source>
        <dbReference type="Proteomes" id="UP000637578"/>
    </source>
</evidence>
<comment type="similarity">
    <text evidence="1 2">Belongs to the arylamine N-acetyltransferase family.</text>
</comment>
<accession>A0A8J3CEC0</accession>
<dbReference type="EMBL" id="BMMK01000016">
    <property type="protein sequence ID" value="GGM62318.1"/>
    <property type="molecule type" value="Genomic_DNA"/>
</dbReference>
<dbReference type="Gene3D" id="3.30.2140.10">
    <property type="entry name" value="Arylamine N-acetyltransferase"/>
    <property type="match status" value="1"/>
</dbReference>
<name>A0A8J3CEC0_9PSEU</name>
<dbReference type="RefSeq" id="WP_189059184.1">
    <property type="nucleotide sequence ID" value="NZ_BMMK01000016.1"/>
</dbReference>
<dbReference type="PANTHER" id="PTHR11786:SF0">
    <property type="entry name" value="ARYLAMINE N-ACETYLTRANSFERASE 4-RELATED"/>
    <property type="match status" value="1"/>
</dbReference>
<comment type="caution">
    <text evidence="3">The sequence shown here is derived from an EMBL/GenBank/DDBJ whole genome shotgun (WGS) entry which is preliminary data.</text>
</comment>
<dbReference type="SUPFAM" id="SSF54001">
    <property type="entry name" value="Cysteine proteinases"/>
    <property type="match status" value="1"/>
</dbReference>
<evidence type="ECO:0000313" key="3">
    <source>
        <dbReference type="EMBL" id="GGM62318.1"/>
    </source>
</evidence>
<dbReference type="InterPro" id="IPR001447">
    <property type="entry name" value="Arylamine_N-AcTrfase"/>
</dbReference>
<dbReference type="Proteomes" id="UP000637578">
    <property type="component" value="Unassembled WGS sequence"/>
</dbReference>
<reference evidence="3" key="1">
    <citation type="journal article" date="2014" name="Int. J. Syst. Evol. Microbiol.">
        <title>Complete genome sequence of Corynebacterium casei LMG S-19264T (=DSM 44701T), isolated from a smear-ripened cheese.</title>
        <authorList>
            <consortium name="US DOE Joint Genome Institute (JGI-PGF)"/>
            <person name="Walter F."/>
            <person name="Albersmeier A."/>
            <person name="Kalinowski J."/>
            <person name="Ruckert C."/>
        </authorList>
    </citation>
    <scope>NUCLEOTIDE SEQUENCE</scope>
    <source>
        <strain evidence="3">CGMCC 4.5737</strain>
    </source>
</reference>
<protein>
    <submittedName>
        <fullName evidence="3">Arylamine N-acetyltransferase</fullName>
    </submittedName>
</protein>